<keyword evidence="1" id="KW-0807">Transducer</keyword>
<comment type="similarity">
    <text evidence="2">Belongs to the methyl-accepting chemotaxis (MCP) protein family.</text>
</comment>
<feature type="transmembrane region" description="Helical" evidence="4">
    <location>
        <begin position="196"/>
        <end position="217"/>
    </location>
</feature>
<dbReference type="Gene3D" id="1.10.287.950">
    <property type="entry name" value="Methyl-accepting chemotaxis protein"/>
    <property type="match status" value="1"/>
</dbReference>
<dbReference type="Gene3D" id="3.30.450.20">
    <property type="entry name" value="PAS domain"/>
    <property type="match status" value="1"/>
</dbReference>
<evidence type="ECO:0000256" key="4">
    <source>
        <dbReference type="SAM" id="Phobius"/>
    </source>
</evidence>
<dbReference type="FunFam" id="1.10.287.950:FF:000001">
    <property type="entry name" value="Methyl-accepting chemotaxis sensory transducer"/>
    <property type="match status" value="1"/>
</dbReference>
<dbReference type="PROSITE" id="PS50111">
    <property type="entry name" value="CHEMOTAXIS_TRANSDUC_2"/>
    <property type="match status" value="1"/>
</dbReference>
<name>A0A0W8G5P6_9ZZZZ</name>
<dbReference type="SUPFAM" id="SSF58104">
    <property type="entry name" value="Methyl-accepting chemotaxis protein (MCP) signaling domain"/>
    <property type="match status" value="1"/>
</dbReference>
<dbReference type="CDD" id="cd11386">
    <property type="entry name" value="MCP_signal"/>
    <property type="match status" value="1"/>
</dbReference>
<proteinExistence type="inferred from homology"/>
<evidence type="ECO:0000256" key="1">
    <source>
        <dbReference type="ARBA" id="ARBA00023224"/>
    </source>
</evidence>
<keyword evidence="4" id="KW-0812">Transmembrane</keyword>
<feature type="transmembrane region" description="Helical" evidence="4">
    <location>
        <begin position="12"/>
        <end position="32"/>
    </location>
</feature>
<dbReference type="Pfam" id="PF00672">
    <property type="entry name" value="HAMP"/>
    <property type="match status" value="1"/>
</dbReference>
<evidence type="ECO:0000259" key="6">
    <source>
        <dbReference type="PROSITE" id="PS50885"/>
    </source>
</evidence>
<dbReference type="InterPro" id="IPR035965">
    <property type="entry name" value="PAS-like_dom_sf"/>
</dbReference>
<dbReference type="PANTHER" id="PTHR32089">
    <property type="entry name" value="METHYL-ACCEPTING CHEMOTAXIS PROTEIN MCPB"/>
    <property type="match status" value="1"/>
</dbReference>
<dbReference type="GO" id="GO:0016020">
    <property type="term" value="C:membrane"/>
    <property type="evidence" value="ECO:0007669"/>
    <property type="project" value="InterPro"/>
</dbReference>
<evidence type="ECO:0000256" key="2">
    <source>
        <dbReference type="ARBA" id="ARBA00029447"/>
    </source>
</evidence>
<dbReference type="CDD" id="cd06225">
    <property type="entry name" value="HAMP"/>
    <property type="match status" value="1"/>
</dbReference>
<feature type="domain" description="HAMP" evidence="6">
    <location>
        <begin position="214"/>
        <end position="266"/>
    </location>
</feature>
<evidence type="ECO:0000256" key="3">
    <source>
        <dbReference type="SAM" id="Coils"/>
    </source>
</evidence>
<organism evidence="7">
    <name type="scientific">hydrocarbon metagenome</name>
    <dbReference type="NCBI Taxonomy" id="938273"/>
    <lineage>
        <taxon>unclassified sequences</taxon>
        <taxon>metagenomes</taxon>
        <taxon>ecological metagenomes</taxon>
    </lineage>
</organism>
<dbReference type="Pfam" id="PF08448">
    <property type="entry name" value="PAS_4"/>
    <property type="match status" value="1"/>
</dbReference>
<protein>
    <submittedName>
        <fullName evidence="7">Methyl-accepting chemotaxis protein</fullName>
    </submittedName>
</protein>
<dbReference type="InterPro" id="IPR004089">
    <property type="entry name" value="MCPsignal_dom"/>
</dbReference>
<dbReference type="AlphaFoldDB" id="A0A0W8G5P6"/>
<accession>A0A0W8G5P6</accession>
<dbReference type="Pfam" id="PF00015">
    <property type="entry name" value="MCPsignal"/>
    <property type="match status" value="1"/>
</dbReference>
<feature type="coiled-coil region" evidence="3">
    <location>
        <begin position="137"/>
        <end position="189"/>
    </location>
</feature>
<keyword evidence="3" id="KW-0175">Coiled coil</keyword>
<dbReference type="GO" id="GO:0007165">
    <property type="term" value="P:signal transduction"/>
    <property type="evidence" value="ECO:0007669"/>
    <property type="project" value="UniProtKB-KW"/>
</dbReference>
<dbReference type="Gene3D" id="6.10.340.10">
    <property type="match status" value="1"/>
</dbReference>
<dbReference type="SUPFAM" id="SSF55785">
    <property type="entry name" value="PYP-like sensor domain (PAS domain)"/>
    <property type="match status" value="1"/>
</dbReference>
<gene>
    <name evidence="7" type="ORF">ASZ90_001791</name>
</gene>
<keyword evidence="4" id="KW-1133">Transmembrane helix</keyword>
<dbReference type="EMBL" id="LNQE01000230">
    <property type="protein sequence ID" value="KUG28348.1"/>
    <property type="molecule type" value="Genomic_DNA"/>
</dbReference>
<comment type="caution">
    <text evidence="7">The sequence shown here is derived from an EMBL/GenBank/DDBJ whole genome shotgun (WGS) entry which is preliminary data.</text>
</comment>
<keyword evidence="4" id="KW-0472">Membrane</keyword>
<dbReference type="SMART" id="SM00304">
    <property type="entry name" value="HAMP"/>
    <property type="match status" value="2"/>
</dbReference>
<dbReference type="PROSITE" id="PS50885">
    <property type="entry name" value="HAMP"/>
    <property type="match status" value="1"/>
</dbReference>
<dbReference type="InterPro" id="IPR003660">
    <property type="entry name" value="HAMP_dom"/>
</dbReference>
<evidence type="ECO:0000313" key="7">
    <source>
        <dbReference type="EMBL" id="KUG28348.1"/>
    </source>
</evidence>
<evidence type="ECO:0000259" key="5">
    <source>
        <dbReference type="PROSITE" id="PS50111"/>
    </source>
</evidence>
<dbReference type="InterPro" id="IPR013656">
    <property type="entry name" value="PAS_4"/>
</dbReference>
<dbReference type="SMART" id="SM00283">
    <property type="entry name" value="MA"/>
    <property type="match status" value="1"/>
</dbReference>
<sequence>MRAIKNLRIGLKLGLGFAAVSGVFILLVVIQMRSVDRLGELQDESMRRSSDAVRIMETAARLQSLYTIAADAIINRNFKETEKDLRDYKQEMQKDLVRLAEIVDTPEERADLQKFEKTYDGYFRRIETDLVPFLKNVRDQADQTAELEEKIEEIRLNREEAIGLLEKILASLRAESVEAEEAFEAVRARAETDANVYSAVAVAVAVLLAVWITLGIVRPLSRVRRFAGELAAGNLDGELDIRQNDEVGQVARAMGQVAGSLRALMAEFEDVARDVSLGRLTRRADAARFTGAYATLLEGANGLAGVLTGYLDNMPMPAMTVDGDLRILFMNKAGAALGNISPQQLSGTRCQDHFRTGDCGTPQCAGKRAIQSRAAAVSETEAHPAAADMDIRYDAVPILDTAGRVVGAFEVVSDQTEIRSAQRTMRRLAQNADEIAKRLSVAADDLTRQVEESGQGARVQRDRAEETATSMEEMNATVLEVAKNAAEASRLTEETRSKARRGAEVVEAAVAAIGQVETRAKALRDNMAGLGRQAESIGNILGVISDIADQTNLLALNAAIEAARAGDAGRGFAVVADEVRKLAEKTMQATDEVGQAITAIQNAAQVSVEESRLAAEAVEKSAALAKESGEALAGIVHMAENAADQVQGIATASEQQSSASEEVTRATEEINRISTQTAQAMDASMTAITELSGLAGRLEQLIAEMNA</sequence>
<feature type="domain" description="Methyl-accepting transducer" evidence="5">
    <location>
        <begin position="435"/>
        <end position="671"/>
    </location>
</feature>
<dbReference type="PANTHER" id="PTHR32089:SF112">
    <property type="entry name" value="LYSOZYME-LIKE PROTEIN-RELATED"/>
    <property type="match status" value="1"/>
</dbReference>
<reference evidence="7" key="1">
    <citation type="journal article" date="2015" name="Proc. Natl. Acad. Sci. U.S.A.">
        <title>Networks of energetic and metabolic interactions define dynamics in microbial communities.</title>
        <authorList>
            <person name="Embree M."/>
            <person name="Liu J.K."/>
            <person name="Al-Bassam M.M."/>
            <person name="Zengler K."/>
        </authorList>
    </citation>
    <scope>NUCLEOTIDE SEQUENCE</scope>
</reference>